<gene>
    <name evidence="2" type="ORF">LSAT_V11C300118450</name>
</gene>
<evidence type="ECO:0000256" key="1">
    <source>
        <dbReference type="SAM" id="Phobius"/>
    </source>
</evidence>
<dbReference type="EMBL" id="NBSK02000003">
    <property type="protein sequence ID" value="KAJ0218566.1"/>
    <property type="molecule type" value="Genomic_DNA"/>
</dbReference>
<name>A0A9R1W4U0_LACSA</name>
<sequence length="110" mass="12710">MTTSTSRSSFNGGLRRRNKKVKGGNCGFFKWLDEELGREMKMSHTEQIKPLLEVIIGLLVVILLMLAIVGTRRVGAKTRRVGSQTWSRVRDWTRRVQIWTRRVDAVQQKP</sequence>
<evidence type="ECO:0000313" key="2">
    <source>
        <dbReference type="EMBL" id="KAJ0218566.1"/>
    </source>
</evidence>
<feature type="transmembrane region" description="Helical" evidence="1">
    <location>
        <begin position="50"/>
        <end position="70"/>
    </location>
</feature>
<keyword evidence="1" id="KW-0812">Transmembrane</keyword>
<reference evidence="2 3" key="1">
    <citation type="journal article" date="2017" name="Nat. Commun.">
        <title>Genome assembly with in vitro proximity ligation data and whole-genome triplication in lettuce.</title>
        <authorList>
            <person name="Reyes-Chin-Wo S."/>
            <person name="Wang Z."/>
            <person name="Yang X."/>
            <person name="Kozik A."/>
            <person name="Arikit S."/>
            <person name="Song C."/>
            <person name="Xia L."/>
            <person name="Froenicke L."/>
            <person name="Lavelle D.O."/>
            <person name="Truco M.J."/>
            <person name="Xia R."/>
            <person name="Zhu S."/>
            <person name="Xu C."/>
            <person name="Xu H."/>
            <person name="Xu X."/>
            <person name="Cox K."/>
            <person name="Korf I."/>
            <person name="Meyers B.C."/>
            <person name="Michelmore R.W."/>
        </authorList>
    </citation>
    <scope>NUCLEOTIDE SEQUENCE [LARGE SCALE GENOMIC DNA]</scope>
    <source>
        <strain evidence="3">cv. Salinas</strain>
        <tissue evidence="2">Seedlings</tissue>
    </source>
</reference>
<keyword evidence="1" id="KW-0472">Membrane</keyword>
<keyword evidence="1" id="KW-1133">Transmembrane helix</keyword>
<organism evidence="2 3">
    <name type="scientific">Lactuca sativa</name>
    <name type="common">Garden lettuce</name>
    <dbReference type="NCBI Taxonomy" id="4236"/>
    <lineage>
        <taxon>Eukaryota</taxon>
        <taxon>Viridiplantae</taxon>
        <taxon>Streptophyta</taxon>
        <taxon>Embryophyta</taxon>
        <taxon>Tracheophyta</taxon>
        <taxon>Spermatophyta</taxon>
        <taxon>Magnoliopsida</taxon>
        <taxon>eudicotyledons</taxon>
        <taxon>Gunneridae</taxon>
        <taxon>Pentapetalae</taxon>
        <taxon>asterids</taxon>
        <taxon>campanulids</taxon>
        <taxon>Asterales</taxon>
        <taxon>Asteraceae</taxon>
        <taxon>Cichorioideae</taxon>
        <taxon>Cichorieae</taxon>
        <taxon>Lactucinae</taxon>
        <taxon>Lactuca</taxon>
    </lineage>
</organism>
<accession>A0A9R1W4U0</accession>
<dbReference type="Proteomes" id="UP000235145">
    <property type="component" value="Unassembled WGS sequence"/>
</dbReference>
<evidence type="ECO:0000313" key="3">
    <source>
        <dbReference type="Proteomes" id="UP000235145"/>
    </source>
</evidence>
<proteinExistence type="predicted"/>
<protein>
    <submittedName>
        <fullName evidence="2">Uncharacterized protein</fullName>
    </submittedName>
</protein>
<dbReference type="AlphaFoldDB" id="A0A9R1W4U0"/>
<keyword evidence="3" id="KW-1185">Reference proteome</keyword>
<comment type="caution">
    <text evidence="2">The sequence shown here is derived from an EMBL/GenBank/DDBJ whole genome shotgun (WGS) entry which is preliminary data.</text>
</comment>